<keyword evidence="5" id="KW-0326">Glycosidase</keyword>
<feature type="chain" id="PRO_5029860897" description="beta-N-acetylhexosaminidase" evidence="7">
    <location>
        <begin position="23"/>
        <end position="668"/>
    </location>
</feature>
<evidence type="ECO:0000256" key="5">
    <source>
        <dbReference type="ARBA" id="ARBA00023295"/>
    </source>
</evidence>
<dbReference type="SUPFAM" id="SSF55545">
    <property type="entry name" value="beta-N-acetylhexosaminidase-like domain"/>
    <property type="match status" value="1"/>
</dbReference>
<dbReference type="GO" id="GO:0030203">
    <property type="term" value="P:glycosaminoglycan metabolic process"/>
    <property type="evidence" value="ECO:0007669"/>
    <property type="project" value="TreeGrafter"/>
</dbReference>
<feature type="signal peptide" evidence="7">
    <location>
        <begin position="1"/>
        <end position="22"/>
    </location>
</feature>
<comment type="similarity">
    <text evidence="2">Belongs to the glycosyl hydrolase 20 family.</text>
</comment>
<dbReference type="InterPro" id="IPR025705">
    <property type="entry name" value="Beta_hexosaminidase_sua/sub"/>
</dbReference>
<dbReference type="GO" id="GO:0004563">
    <property type="term" value="F:beta-N-acetylhexosaminidase activity"/>
    <property type="evidence" value="ECO:0007669"/>
    <property type="project" value="UniProtKB-EC"/>
</dbReference>
<dbReference type="Pfam" id="PF02838">
    <property type="entry name" value="Glyco_hydro_20b"/>
    <property type="match status" value="1"/>
</dbReference>
<evidence type="ECO:0000259" key="8">
    <source>
        <dbReference type="Pfam" id="PF00728"/>
    </source>
</evidence>
<dbReference type="SUPFAM" id="SSF51445">
    <property type="entry name" value="(Trans)glycosidases"/>
    <property type="match status" value="1"/>
</dbReference>
<name>A0A7J4XDK0_9BACE</name>
<accession>A0A7J4XDK0</accession>
<evidence type="ECO:0000256" key="1">
    <source>
        <dbReference type="ARBA" id="ARBA00001231"/>
    </source>
</evidence>
<reference evidence="10 11" key="1">
    <citation type="journal article" date="2019" name="Nat. Med.">
        <title>A library of human gut bacterial isolates paired with longitudinal multiomics data enables mechanistic microbiome research.</title>
        <authorList>
            <person name="Poyet M."/>
            <person name="Groussin M."/>
            <person name="Gibbons S.M."/>
            <person name="Avila-Pacheco J."/>
            <person name="Jiang X."/>
            <person name="Kearney S.M."/>
            <person name="Perrotta A.R."/>
            <person name="Berdy B."/>
            <person name="Zhao S."/>
            <person name="Lieberman T.D."/>
            <person name="Swanson P.K."/>
            <person name="Smith M."/>
            <person name="Roesemann S."/>
            <person name="Alexander J.E."/>
            <person name="Rich S.A."/>
            <person name="Livny J."/>
            <person name="Vlamakis H."/>
            <person name="Clish C."/>
            <person name="Bullock K."/>
            <person name="Deik A."/>
            <person name="Scott J."/>
            <person name="Pierce K.A."/>
            <person name="Xavier R.J."/>
            <person name="Alm E.J."/>
        </authorList>
    </citation>
    <scope>NUCLEOTIDE SEQUENCE [LARGE SCALE GENOMIC DNA]</scope>
    <source>
        <strain evidence="10 11">BIOML-A10</strain>
    </source>
</reference>
<sequence length="668" mass="77119">MKNRTCCAICFLLLCTFATVRAGNIHFLPEPQQVKLTNEKFSIKRVRLSGDILIPQLGLLVSELGGMIDGKSSSVIEIHLVEKLDGIALNENEAYRLVVRKNKISIEATTEQGAYWGLQTLRQLHCKGTALIHGGEIVDWPAFRVRGFMQDVGRGYISVEELKREIDILSRYKINVFHWHLTENQAWRLESKIFPVLNDSCNMTRMPGKFYTLEEVRDLVEFCKQRQVMLIPEIDMPGHSAAFVRAFRHDMQSEAGMKILKLLVDEICETFDVPYLHIGTDEVAFTNPQFVPEMVAYVRAKGKKAISWNPGWHYKPGEIDMTHLWSYRGKAQEGIPAIDSRFHYLNHFDVFADIIALYNSRIYNQPYGSDDIAGSILSVWQDRWVVPEVNVIRENSFYPNMLAFAERSWKGGGFEYFDKNGAILPGEDSDEFRSFADFERRMLWHKEHCFKGYPFAYVKQTNVKWNITDAFPNEGDLERTFPPESELKESYVYEGQEYNVRQAIGAGIYLRHVWGTLIPAFYKEPEENHTAYAYTWVYSPKSQEVGLWAEFQNYGRSEKDLPPPAGKWDYKGSRIWLNDTEILPPVWTANHTVLDNEIPLGNENFTARPPLKVHLNKGWNKVLLKLPVGEFKTHQVRLVKWMFTTVFVTLDGERAVDGLVYSPEKKLK</sequence>
<dbReference type="PANTHER" id="PTHR22600:SF57">
    <property type="entry name" value="BETA-N-ACETYLHEXOSAMINIDASE"/>
    <property type="match status" value="1"/>
</dbReference>
<keyword evidence="7" id="KW-0732">Signal</keyword>
<dbReference type="PRINTS" id="PR00738">
    <property type="entry name" value="GLHYDRLASE20"/>
</dbReference>
<dbReference type="EC" id="3.2.1.52" evidence="3"/>
<gene>
    <name evidence="10" type="ORF">F3F73_20380</name>
</gene>
<comment type="catalytic activity">
    <reaction evidence="1">
        <text>Hydrolysis of terminal non-reducing N-acetyl-D-hexosamine residues in N-acetyl-beta-D-hexosaminides.</text>
        <dbReference type="EC" id="3.2.1.52"/>
    </reaction>
</comment>
<dbReference type="AlphaFoldDB" id="A0A7J4XDK0"/>
<dbReference type="PANTHER" id="PTHR22600">
    <property type="entry name" value="BETA-HEXOSAMINIDASE"/>
    <property type="match status" value="1"/>
</dbReference>
<dbReference type="GO" id="GO:0016020">
    <property type="term" value="C:membrane"/>
    <property type="evidence" value="ECO:0007669"/>
    <property type="project" value="TreeGrafter"/>
</dbReference>
<dbReference type="InterPro" id="IPR029018">
    <property type="entry name" value="Hex-like_dom2"/>
</dbReference>
<evidence type="ECO:0000256" key="6">
    <source>
        <dbReference type="PIRSR" id="PIRSR625705-1"/>
    </source>
</evidence>
<dbReference type="Gene3D" id="3.30.379.10">
    <property type="entry name" value="Chitobiase/beta-hexosaminidase domain 2-like"/>
    <property type="match status" value="1"/>
</dbReference>
<dbReference type="EMBL" id="VWMK01000026">
    <property type="protein sequence ID" value="KAA3758602.1"/>
    <property type="molecule type" value="Genomic_DNA"/>
</dbReference>
<dbReference type="Pfam" id="PF00728">
    <property type="entry name" value="Glyco_hydro_20"/>
    <property type="match status" value="1"/>
</dbReference>
<keyword evidence="4 10" id="KW-0378">Hydrolase</keyword>
<evidence type="ECO:0000256" key="2">
    <source>
        <dbReference type="ARBA" id="ARBA00006285"/>
    </source>
</evidence>
<evidence type="ECO:0000259" key="9">
    <source>
        <dbReference type="Pfam" id="PF02838"/>
    </source>
</evidence>
<dbReference type="Gene3D" id="3.20.20.80">
    <property type="entry name" value="Glycosidases"/>
    <property type="match status" value="1"/>
</dbReference>
<evidence type="ECO:0000256" key="7">
    <source>
        <dbReference type="SAM" id="SignalP"/>
    </source>
</evidence>
<organism evidence="10 11">
    <name type="scientific">Bacteroides salyersiae</name>
    <dbReference type="NCBI Taxonomy" id="291644"/>
    <lineage>
        <taxon>Bacteria</taxon>
        <taxon>Pseudomonadati</taxon>
        <taxon>Bacteroidota</taxon>
        <taxon>Bacteroidia</taxon>
        <taxon>Bacteroidales</taxon>
        <taxon>Bacteroidaceae</taxon>
        <taxon>Bacteroides</taxon>
    </lineage>
</organism>
<evidence type="ECO:0000256" key="4">
    <source>
        <dbReference type="ARBA" id="ARBA00022801"/>
    </source>
</evidence>
<evidence type="ECO:0000256" key="3">
    <source>
        <dbReference type="ARBA" id="ARBA00012663"/>
    </source>
</evidence>
<evidence type="ECO:0000313" key="11">
    <source>
        <dbReference type="Proteomes" id="UP000422221"/>
    </source>
</evidence>
<protein>
    <recommendedName>
        <fullName evidence="3">beta-N-acetylhexosaminidase</fullName>
        <ecNumber evidence="3">3.2.1.52</ecNumber>
    </recommendedName>
</protein>
<feature type="active site" description="Proton donor" evidence="6">
    <location>
        <position position="282"/>
    </location>
</feature>
<dbReference type="InterPro" id="IPR015883">
    <property type="entry name" value="Glyco_hydro_20_cat"/>
</dbReference>
<dbReference type="GO" id="GO:0005975">
    <property type="term" value="P:carbohydrate metabolic process"/>
    <property type="evidence" value="ECO:0007669"/>
    <property type="project" value="InterPro"/>
</dbReference>
<feature type="domain" description="Beta-hexosaminidase bacterial type N-terminal" evidence="9">
    <location>
        <begin position="28"/>
        <end position="140"/>
    </location>
</feature>
<dbReference type="Proteomes" id="UP000422221">
    <property type="component" value="Unassembled WGS sequence"/>
</dbReference>
<dbReference type="InterPro" id="IPR015882">
    <property type="entry name" value="HEX_bac_N"/>
</dbReference>
<dbReference type="InterPro" id="IPR017853">
    <property type="entry name" value="GH"/>
</dbReference>
<dbReference type="RefSeq" id="WP_130058532.1">
    <property type="nucleotide sequence ID" value="NZ_JADNPJ010000020.1"/>
</dbReference>
<feature type="domain" description="Glycoside hydrolase family 20 catalytic" evidence="8">
    <location>
        <begin position="143"/>
        <end position="247"/>
    </location>
</feature>
<comment type="caution">
    <text evidence="10">The sequence shown here is derived from an EMBL/GenBank/DDBJ whole genome shotgun (WGS) entry which is preliminary data.</text>
</comment>
<evidence type="ECO:0000313" key="10">
    <source>
        <dbReference type="EMBL" id="KAA3758602.1"/>
    </source>
</evidence>
<proteinExistence type="inferred from homology"/>